<feature type="domain" description="AB hydrolase-1" evidence="1">
    <location>
        <begin position="4"/>
        <end position="243"/>
    </location>
</feature>
<evidence type="ECO:0000313" key="2">
    <source>
        <dbReference type="EMBL" id="SUZ51776.1"/>
    </source>
</evidence>
<dbReference type="Pfam" id="PF12697">
    <property type="entry name" value="Abhydrolase_6"/>
    <property type="match status" value="1"/>
</dbReference>
<dbReference type="SUPFAM" id="SSF53474">
    <property type="entry name" value="alpha/beta-Hydrolases"/>
    <property type="match status" value="1"/>
</dbReference>
<dbReference type="GO" id="GO:0003824">
    <property type="term" value="F:catalytic activity"/>
    <property type="evidence" value="ECO:0007669"/>
    <property type="project" value="InterPro"/>
</dbReference>
<protein>
    <recommendedName>
        <fullName evidence="1">AB hydrolase-1 domain-containing protein</fullName>
    </recommendedName>
</protein>
<dbReference type="AlphaFoldDB" id="A0A381NB15"/>
<evidence type="ECO:0000259" key="1">
    <source>
        <dbReference type="Pfam" id="PF12697"/>
    </source>
</evidence>
<accession>A0A381NB15</accession>
<dbReference type="EMBL" id="UINC01000238">
    <property type="protein sequence ID" value="SUZ51776.1"/>
    <property type="molecule type" value="Genomic_DNA"/>
</dbReference>
<dbReference type="PRINTS" id="PR00412">
    <property type="entry name" value="EPOXHYDRLASE"/>
</dbReference>
<dbReference type="InterPro" id="IPR000639">
    <property type="entry name" value="Epox_hydrolase-like"/>
</dbReference>
<name>A0A381NB15_9ZZZZ</name>
<dbReference type="Gene3D" id="3.40.50.1820">
    <property type="entry name" value="alpha/beta hydrolase"/>
    <property type="match status" value="1"/>
</dbReference>
<proteinExistence type="predicted"/>
<reference evidence="2" key="1">
    <citation type="submission" date="2018-05" db="EMBL/GenBank/DDBJ databases">
        <authorList>
            <person name="Lanie J.A."/>
            <person name="Ng W.-L."/>
            <person name="Kazmierczak K.M."/>
            <person name="Andrzejewski T.M."/>
            <person name="Davidsen T.M."/>
            <person name="Wayne K.J."/>
            <person name="Tettelin H."/>
            <person name="Glass J.I."/>
            <person name="Rusch D."/>
            <person name="Podicherti R."/>
            <person name="Tsui H.-C.T."/>
            <person name="Winkler M.E."/>
        </authorList>
    </citation>
    <scope>NUCLEOTIDE SEQUENCE</scope>
</reference>
<organism evidence="2">
    <name type="scientific">marine metagenome</name>
    <dbReference type="NCBI Taxonomy" id="408172"/>
    <lineage>
        <taxon>unclassified sequences</taxon>
        <taxon>metagenomes</taxon>
        <taxon>ecological metagenomes</taxon>
    </lineage>
</organism>
<sequence>MSKVFVHGNPETDAIWSDLVGELTDRGVDGIVLLSPPGFGSPSPDGWGATRSEYRDWLVRELESVVETSGGPVDVIGHDWGAGHVFGLLSVRPELVRSWACDCTGLIHPDYVWHDMAQLWQTPDLGEQVVASMRAGTREERIAMMASLGMADDAAADVADSIDSIAACILPLYRTGAQPVMAQLGEALAAADLPPGLAVDPSEDPYVGPPGRAAEMADRLSARHAPLEGAGHWWMCERPGESAETLLEFWNSLSR</sequence>
<dbReference type="InterPro" id="IPR000073">
    <property type="entry name" value="AB_hydrolase_1"/>
</dbReference>
<dbReference type="InterPro" id="IPR029058">
    <property type="entry name" value="AB_hydrolase_fold"/>
</dbReference>
<gene>
    <name evidence="2" type="ORF">METZ01_LOCUS4630</name>
</gene>